<evidence type="ECO:0000313" key="1">
    <source>
        <dbReference type="EMBL" id="MBY79856.1"/>
    </source>
</evidence>
<dbReference type="EMBL" id="GGMS01010653">
    <property type="protein sequence ID" value="MBY79856.1"/>
    <property type="molecule type" value="Transcribed_RNA"/>
</dbReference>
<proteinExistence type="predicted"/>
<organism evidence="1">
    <name type="scientific">Sipha flava</name>
    <name type="common">yellow sugarcane aphid</name>
    <dbReference type="NCBI Taxonomy" id="143950"/>
    <lineage>
        <taxon>Eukaryota</taxon>
        <taxon>Metazoa</taxon>
        <taxon>Ecdysozoa</taxon>
        <taxon>Arthropoda</taxon>
        <taxon>Hexapoda</taxon>
        <taxon>Insecta</taxon>
        <taxon>Pterygota</taxon>
        <taxon>Neoptera</taxon>
        <taxon>Paraneoptera</taxon>
        <taxon>Hemiptera</taxon>
        <taxon>Sternorrhyncha</taxon>
        <taxon>Aphidomorpha</taxon>
        <taxon>Aphidoidea</taxon>
        <taxon>Aphididae</taxon>
        <taxon>Sipha</taxon>
    </lineage>
</organism>
<sequence>MSFPSFPKFDLMTKENKKFSDDTDIGTLKPQLLELLGTLKNLMNSRFNDIKNLRNPFRFIENPWTVNTKKIFEINIMNCNSVLLKSELIDLQLDITLKDTFNGKNNAMEF</sequence>
<accession>A0A2S2QPZ6</accession>
<reference evidence="1" key="1">
    <citation type="submission" date="2018-04" db="EMBL/GenBank/DDBJ databases">
        <title>Transcriptome assembly of Sipha flava.</title>
        <authorList>
            <person name="Scully E.D."/>
            <person name="Geib S.M."/>
            <person name="Palmer N.A."/>
            <person name="Koch K."/>
            <person name="Bradshaw J."/>
            <person name="Heng-Moss T."/>
            <person name="Sarath G."/>
        </authorList>
    </citation>
    <scope>NUCLEOTIDE SEQUENCE</scope>
</reference>
<protein>
    <submittedName>
        <fullName evidence="1">Uncharacterized protein</fullName>
    </submittedName>
</protein>
<dbReference type="AlphaFoldDB" id="A0A2S2QPZ6"/>
<name>A0A2S2QPZ6_9HEMI</name>
<gene>
    <name evidence="1" type="ORF">g.95484</name>
</gene>